<dbReference type="SUPFAM" id="SSF53098">
    <property type="entry name" value="Ribonuclease H-like"/>
    <property type="match status" value="1"/>
</dbReference>
<keyword evidence="2" id="KW-1185">Reference proteome</keyword>
<dbReference type="InterPro" id="IPR012337">
    <property type="entry name" value="RNaseH-like_sf"/>
</dbReference>
<reference evidence="1 2" key="1">
    <citation type="submission" date="2022-05" db="EMBL/GenBank/DDBJ databases">
        <title>Microbulbifer sp. nov., isolated from sponge.</title>
        <authorList>
            <person name="Gao L."/>
        </authorList>
    </citation>
    <scope>NUCLEOTIDE SEQUENCE [LARGE SCALE GENOMIC DNA]</scope>
    <source>
        <strain evidence="1 2">MI-G</strain>
    </source>
</reference>
<dbReference type="Proteomes" id="UP001321520">
    <property type="component" value="Chromosome"/>
</dbReference>
<dbReference type="RefSeq" id="WP_301413810.1">
    <property type="nucleotide sequence ID" value="NZ_CP098023.1"/>
</dbReference>
<gene>
    <name evidence="1" type="ORF">M8T91_09435</name>
</gene>
<evidence type="ECO:0008006" key="3">
    <source>
        <dbReference type="Google" id="ProtNLM"/>
    </source>
</evidence>
<evidence type="ECO:0000313" key="2">
    <source>
        <dbReference type="Proteomes" id="UP001321520"/>
    </source>
</evidence>
<proteinExistence type="predicted"/>
<accession>A0ABY9EBL8</accession>
<dbReference type="EMBL" id="CP098023">
    <property type="protein sequence ID" value="WKD48171.1"/>
    <property type="molecule type" value="Genomic_DNA"/>
</dbReference>
<evidence type="ECO:0000313" key="1">
    <source>
        <dbReference type="EMBL" id="WKD48171.1"/>
    </source>
</evidence>
<sequence>MVAFKFLTNEMELEPGVVAFLYLRRWDEEKYFDTWKNSFASKRAWSKSVTGISTQAWLTIMTSLLLLMFAHHHQDRWQVGDENSLKKQSDRIDQKYIKEGQRIPWHTFLYRSVSKISQQVIRFLKYCF</sequence>
<name>A0ABY9EBL8_9GAMM</name>
<organism evidence="1 2">
    <name type="scientific">Microbulbifer spongiae</name>
    <dbReference type="NCBI Taxonomy" id="2944933"/>
    <lineage>
        <taxon>Bacteria</taxon>
        <taxon>Pseudomonadati</taxon>
        <taxon>Pseudomonadota</taxon>
        <taxon>Gammaproteobacteria</taxon>
        <taxon>Cellvibrionales</taxon>
        <taxon>Microbulbiferaceae</taxon>
        <taxon>Microbulbifer</taxon>
    </lineage>
</organism>
<protein>
    <recommendedName>
        <fullName evidence="3">Transposase IS4-like domain-containing protein</fullName>
    </recommendedName>
</protein>